<reference evidence="6 7" key="1">
    <citation type="submission" date="2019-07" db="EMBL/GenBank/DDBJ databases">
        <title>Draft genome sequence of Brevibacterium aurantiacum XU54 isolated from Xinjiang China.</title>
        <authorList>
            <person name="Xu X."/>
        </authorList>
    </citation>
    <scope>NUCLEOTIDE SEQUENCE [LARGE SCALE GENOMIC DNA]</scope>
    <source>
        <strain evidence="6 7">XU54</strain>
    </source>
</reference>
<dbReference type="SUPFAM" id="SSF53807">
    <property type="entry name" value="Helical backbone' metal receptor"/>
    <property type="match status" value="1"/>
</dbReference>
<comment type="subcellular location">
    <subcellularLocation>
        <location evidence="1">Cell envelope</location>
    </subcellularLocation>
</comment>
<organism evidence="6 7">
    <name type="scientific">Brevibacterium aurantiacum</name>
    <dbReference type="NCBI Taxonomy" id="273384"/>
    <lineage>
        <taxon>Bacteria</taxon>
        <taxon>Bacillati</taxon>
        <taxon>Actinomycetota</taxon>
        <taxon>Actinomycetes</taxon>
        <taxon>Micrococcales</taxon>
        <taxon>Brevibacteriaceae</taxon>
        <taxon>Brevibacterium</taxon>
    </lineage>
</organism>
<dbReference type="InterPro" id="IPR051313">
    <property type="entry name" value="Bact_iron-sidero_bind"/>
</dbReference>
<feature type="domain" description="Fe/B12 periplasmic-binding" evidence="5">
    <location>
        <begin position="88"/>
        <end position="349"/>
    </location>
</feature>
<dbReference type="Gene3D" id="3.40.50.1980">
    <property type="entry name" value="Nitrogenase molybdenum iron protein domain"/>
    <property type="match status" value="2"/>
</dbReference>
<evidence type="ECO:0000259" key="5">
    <source>
        <dbReference type="PROSITE" id="PS50983"/>
    </source>
</evidence>
<sequence>MGDDHHRAHAETLYRHRRREEQLVTITSFPSRGLTAAGAVLSTALLLTACNGGSPEETETADAADTGFPATLDTQYGELEVEEKPERVFVVGSPLDVDILDALGEPAEVYGGGAGEDNALELAPWVEGLYGEYVEGLIAGNKPDAEAVAAQNPDLIIYFGAGAPLEQSSYAQLSEIAPTYAYANLPPYQDEIENIGKLTGTTDRVDEVTGRIDEDFAEAREKLSGLQGKTFFQGIASADGIYSINGAANFFEPLGFKPSDNQPTGDMTQTLSPEKLDEIDADVVVLGGEDEPRQKLEDDSRFDSLPAVKNGTMVIAGPKENYLPMPTQIGPSSVPFILDKLVPQLEDSKLNQEG</sequence>
<comment type="caution">
    <text evidence="6">The sequence shown here is derived from an EMBL/GenBank/DDBJ whole genome shotgun (WGS) entry which is preliminary data.</text>
</comment>
<dbReference type="Pfam" id="PF01497">
    <property type="entry name" value="Peripla_BP_2"/>
    <property type="match status" value="1"/>
</dbReference>
<comment type="similarity">
    <text evidence="2">Belongs to the bacterial solute-binding protein 8 family.</text>
</comment>
<dbReference type="OrthoDB" id="1846031at2"/>
<dbReference type="GO" id="GO:1901678">
    <property type="term" value="P:iron coordination entity transport"/>
    <property type="evidence" value="ECO:0007669"/>
    <property type="project" value="UniProtKB-ARBA"/>
</dbReference>
<keyword evidence="7" id="KW-1185">Reference proteome</keyword>
<dbReference type="GO" id="GO:0030288">
    <property type="term" value="C:outer membrane-bounded periplasmic space"/>
    <property type="evidence" value="ECO:0007669"/>
    <property type="project" value="TreeGrafter"/>
</dbReference>
<evidence type="ECO:0000256" key="2">
    <source>
        <dbReference type="ARBA" id="ARBA00008814"/>
    </source>
</evidence>
<keyword evidence="4" id="KW-0732">Signal</keyword>
<name>A0A556CAN3_BREAU</name>
<keyword evidence="3" id="KW-0813">Transport</keyword>
<gene>
    <name evidence="6" type="ORF">FO013_14035</name>
</gene>
<accession>A0A556CAN3</accession>
<dbReference type="AlphaFoldDB" id="A0A556CAN3"/>
<evidence type="ECO:0000256" key="1">
    <source>
        <dbReference type="ARBA" id="ARBA00004196"/>
    </source>
</evidence>
<dbReference type="Proteomes" id="UP000316406">
    <property type="component" value="Unassembled WGS sequence"/>
</dbReference>
<evidence type="ECO:0000256" key="3">
    <source>
        <dbReference type="ARBA" id="ARBA00022448"/>
    </source>
</evidence>
<dbReference type="PANTHER" id="PTHR30532">
    <property type="entry name" value="IRON III DICITRATE-BINDING PERIPLASMIC PROTEIN"/>
    <property type="match status" value="1"/>
</dbReference>
<dbReference type="PANTHER" id="PTHR30532:SF24">
    <property type="entry name" value="FERRIC ENTEROBACTIN-BINDING PERIPLASMIC PROTEIN FEPB"/>
    <property type="match status" value="1"/>
</dbReference>
<evidence type="ECO:0000313" key="7">
    <source>
        <dbReference type="Proteomes" id="UP000316406"/>
    </source>
</evidence>
<dbReference type="EMBL" id="VLTK01000008">
    <property type="protein sequence ID" value="TSI14497.1"/>
    <property type="molecule type" value="Genomic_DNA"/>
</dbReference>
<protein>
    <submittedName>
        <fullName evidence="6">ABC transporter substrate-binding protein</fullName>
    </submittedName>
</protein>
<proteinExistence type="inferred from homology"/>
<evidence type="ECO:0000313" key="6">
    <source>
        <dbReference type="EMBL" id="TSI14497.1"/>
    </source>
</evidence>
<dbReference type="PROSITE" id="PS50983">
    <property type="entry name" value="FE_B12_PBP"/>
    <property type="match status" value="1"/>
</dbReference>
<evidence type="ECO:0000256" key="4">
    <source>
        <dbReference type="ARBA" id="ARBA00022729"/>
    </source>
</evidence>
<dbReference type="InterPro" id="IPR002491">
    <property type="entry name" value="ABC_transptr_periplasmic_BD"/>
</dbReference>